<keyword evidence="1" id="KW-1185">Reference proteome</keyword>
<sequence>MYITRPLSLLRKFPNALSAPPEGPNSGYLVIQDEEAVNTCCFGRCEDTWIYELPFPQDKHLTIEYRTSGGAGHNHSSSTTYRDDVVLIPVLNEPLPSNRYYAIQPRGRHKGEAYANSKQEDTPSFLCFHLVRDADLAPLRPYDPYQQFVIYPYETMFDSGRFCARSIAQDGYPPGFLERKGWKIYWKTPKSFYLDDAPGIDGPWRKLLPSFDFPISRARSDVVVVGKWYCPFMFVKDGTVGDQINKSMYYGMSLEQRWERIYTSENDGKGGNRVTVDVVIQNEVVSVAGTEAVDANVADGVLWWRSVGEGRGENRVGLSLAIVERMKWEEKRVGWVNGDEKHHVKVNRVEEFDGGDGGEWKRFGCYVLVERFVLRRMDGSPVLAYDFKHPHQLRNKWE</sequence>
<dbReference type="AlphaFoldDB" id="A0A8B8MVV0"/>
<dbReference type="KEGG" id="rarg:115728035"/>
<evidence type="ECO:0000313" key="1">
    <source>
        <dbReference type="Proteomes" id="UP000827889"/>
    </source>
</evidence>
<dbReference type="OrthoDB" id="647907at2759"/>
<dbReference type="GeneID" id="115728035"/>
<protein>
    <submittedName>
        <fullName evidence="2">Uncharacterized protein LOC115728035</fullName>
    </submittedName>
</protein>
<dbReference type="RefSeq" id="XP_030514215.1">
    <property type="nucleotide sequence ID" value="XM_030658355.2"/>
</dbReference>
<evidence type="ECO:0000313" key="2">
    <source>
        <dbReference type="RefSeq" id="XP_030514215.1"/>
    </source>
</evidence>
<dbReference type="Proteomes" id="UP000827889">
    <property type="component" value="Chromosome 6"/>
</dbReference>
<dbReference type="PANTHER" id="PTHR31050">
    <property type="entry name" value="OS08G0413200 PROTEIN"/>
    <property type="match status" value="1"/>
</dbReference>
<gene>
    <name evidence="2" type="primary">LOC115728035</name>
</gene>
<accession>A0A8B8MVV0</accession>
<organism evidence="1 2">
    <name type="scientific">Rhodamnia argentea</name>
    <dbReference type="NCBI Taxonomy" id="178133"/>
    <lineage>
        <taxon>Eukaryota</taxon>
        <taxon>Viridiplantae</taxon>
        <taxon>Streptophyta</taxon>
        <taxon>Embryophyta</taxon>
        <taxon>Tracheophyta</taxon>
        <taxon>Spermatophyta</taxon>
        <taxon>Magnoliopsida</taxon>
        <taxon>eudicotyledons</taxon>
        <taxon>Gunneridae</taxon>
        <taxon>Pentapetalae</taxon>
        <taxon>rosids</taxon>
        <taxon>malvids</taxon>
        <taxon>Myrtales</taxon>
        <taxon>Myrtaceae</taxon>
        <taxon>Myrtoideae</taxon>
        <taxon>Myrteae</taxon>
        <taxon>Australasian group</taxon>
        <taxon>Rhodamnia</taxon>
    </lineage>
</organism>
<dbReference type="InterPro" id="IPR010683">
    <property type="entry name" value="DUF1262"/>
</dbReference>
<name>A0A8B8MVV0_9MYRT</name>
<proteinExistence type="predicted"/>
<dbReference type="PANTHER" id="PTHR31050:SF3">
    <property type="entry name" value="OS08G0412800 PROTEIN"/>
    <property type="match status" value="1"/>
</dbReference>
<reference evidence="2" key="1">
    <citation type="submission" date="2025-08" db="UniProtKB">
        <authorList>
            <consortium name="RefSeq"/>
        </authorList>
    </citation>
    <scope>IDENTIFICATION</scope>
    <source>
        <tissue evidence="2">Leaf</tissue>
    </source>
</reference>
<dbReference type="Pfam" id="PF06880">
    <property type="entry name" value="DUF1262"/>
    <property type="match status" value="1"/>
</dbReference>